<protein>
    <submittedName>
        <fullName evidence="1">Uncharacterized protein</fullName>
    </submittedName>
</protein>
<comment type="caution">
    <text evidence="1">The sequence shown here is derived from an EMBL/GenBank/DDBJ whole genome shotgun (WGS) entry which is preliminary data.</text>
</comment>
<proteinExistence type="predicted"/>
<evidence type="ECO:0000313" key="1">
    <source>
        <dbReference type="EMBL" id="CAB3262290.1"/>
    </source>
</evidence>
<evidence type="ECO:0000313" key="2">
    <source>
        <dbReference type="Proteomes" id="UP000494106"/>
    </source>
</evidence>
<sequence>MREACERSGWWVSRCPVAPAVRRLSVRRALAALGPRGCCMRRSRRLSVLVARDTTAEACACACAHTDGSTLAP</sequence>
<accession>A0A8S1BQK9</accession>
<gene>
    <name evidence="1" type="ORF">APLA_LOCUS18293</name>
</gene>
<organism evidence="1 2">
    <name type="scientific">Arctia plantaginis</name>
    <name type="common">Wood tiger moth</name>
    <name type="synonym">Phalaena plantaginis</name>
    <dbReference type="NCBI Taxonomy" id="874455"/>
    <lineage>
        <taxon>Eukaryota</taxon>
        <taxon>Metazoa</taxon>
        <taxon>Ecdysozoa</taxon>
        <taxon>Arthropoda</taxon>
        <taxon>Hexapoda</taxon>
        <taxon>Insecta</taxon>
        <taxon>Pterygota</taxon>
        <taxon>Neoptera</taxon>
        <taxon>Endopterygota</taxon>
        <taxon>Lepidoptera</taxon>
        <taxon>Glossata</taxon>
        <taxon>Ditrysia</taxon>
        <taxon>Noctuoidea</taxon>
        <taxon>Erebidae</taxon>
        <taxon>Arctiinae</taxon>
        <taxon>Arctia</taxon>
    </lineage>
</organism>
<name>A0A8S1BQK9_ARCPL</name>
<dbReference type="AlphaFoldDB" id="A0A8S1BQK9"/>
<dbReference type="EMBL" id="CADEBC010000939">
    <property type="protein sequence ID" value="CAB3262290.1"/>
    <property type="molecule type" value="Genomic_DNA"/>
</dbReference>
<dbReference type="Proteomes" id="UP000494106">
    <property type="component" value="Unassembled WGS sequence"/>
</dbReference>
<reference evidence="1 2" key="1">
    <citation type="submission" date="2020-04" db="EMBL/GenBank/DDBJ databases">
        <authorList>
            <person name="Wallbank WR R."/>
            <person name="Pardo Diaz C."/>
            <person name="Kozak K."/>
            <person name="Martin S."/>
            <person name="Jiggins C."/>
            <person name="Moest M."/>
            <person name="Warren A I."/>
            <person name="Byers J.R.P. K."/>
            <person name="Montejo-Kovacevich G."/>
            <person name="Yen C E."/>
        </authorList>
    </citation>
    <scope>NUCLEOTIDE SEQUENCE [LARGE SCALE GENOMIC DNA]</scope>
</reference>
<keyword evidence="2" id="KW-1185">Reference proteome</keyword>